<feature type="active site" description="Proton acceptor; for dehydratase activity" evidence="7">
    <location>
        <position position="921"/>
    </location>
</feature>
<keyword evidence="6" id="KW-0012">Acyltransferase</keyword>
<feature type="active site" description="Proton donor; for dehydratase activity" evidence="7">
    <location>
        <position position="1083"/>
    </location>
</feature>
<dbReference type="InterPro" id="IPR020807">
    <property type="entry name" value="PKS_DH"/>
</dbReference>
<dbReference type="Gene3D" id="3.40.50.150">
    <property type="entry name" value="Vaccinia Virus protein VP39"/>
    <property type="match status" value="1"/>
</dbReference>
<dbReference type="InterPro" id="IPR020841">
    <property type="entry name" value="PKS_Beta-ketoAc_synthase_dom"/>
</dbReference>
<dbReference type="SUPFAM" id="SSF52151">
    <property type="entry name" value="FabD/lysophospholipase-like"/>
    <property type="match status" value="1"/>
</dbReference>
<feature type="domain" description="Ketosynthase family 3 (KS3)" evidence="9">
    <location>
        <begin position="7"/>
        <end position="431"/>
    </location>
</feature>
<proteinExistence type="predicted"/>
<evidence type="ECO:0000259" key="10">
    <source>
        <dbReference type="PROSITE" id="PS52019"/>
    </source>
</evidence>
<dbReference type="InterPro" id="IPR049900">
    <property type="entry name" value="PKS_mFAS_DH"/>
</dbReference>
<evidence type="ECO:0000256" key="3">
    <source>
        <dbReference type="ARBA" id="ARBA00022679"/>
    </source>
</evidence>
<evidence type="ECO:0000259" key="9">
    <source>
        <dbReference type="PROSITE" id="PS52004"/>
    </source>
</evidence>
<dbReference type="Pfam" id="PF16197">
    <property type="entry name" value="KAsynt_C_assoc"/>
    <property type="match status" value="1"/>
</dbReference>
<dbReference type="Gene3D" id="3.90.180.10">
    <property type="entry name" value="Medium-chain alcohol dehydrogenases, catalytic domain"/>
    <property type="match status" value="1"/>
</dbReference>
<dbReference type="SUPFAM" id="SSF47336">
    <property type="entry name" value="ACP-like"/>
    <property type="match status" value="1"/>
</dbReference>
<sequence length="2452" mass="260520">MPSYDPATPIAIVGASCRLPGRIAGLDALWTALSSGADAVTSVPSDRFDARRFLQPEPARPGKTYTVAGGFLDGVTGFDADYFGITPREASRMDPQQRLLLELAVEAVDDAGIDPGRLAGSDAAVFVGVSSADYAGLQQQRADTSDIFSMSGVALTNTANRISYWLDLRGPSIAVDTACSSALVALHQACQQLRTGESAMALVGGINVLLCPSGFVGFSAGQMLSPTGHCHAFSANADGFVRAEGGGVVLLKPLQAALDDGDRVHAVLLGTGTNVDGHTAALALPSAEAQEALLRRVVSSSGAAPEEFVYFEAHGTGTPVGDPLECRAIGGALGQRRTEGRPLPIGSVKSNIGHLEPASGMAGLLKAILVLRHRAIPPSLHAQPLNPDIDFTGLGLEPVTSLREIDPGERALVGVNSFGFGGANATAVLTGPPEPPREPKADTADGLLPLVVSARSRAALVESAQRFADRLETAQPAEFYDICHTASMRRGRHPHRLVVLGRDPAEAADRLLGAAADSAVPGAGTARAVRHGRVAFVFSGNGSQWAGMGADLLDSEPAFANAVKAVDAEITRRTGWSVVEELTATAERSRLDRTEFAQPALFAVQVGLVELLREHGIEPGAVLGHSVGEVAAAYVAGAFDLSEAVELIVERARVQEVTAGQGRMAAVGLAEADARAELTRHGDALELAAVNSGTDVTVSGDPDALAALEEELATRGVFCRRLDLNYAFHSHVMDQVEPELRRRLAALNPRPTRIPMISTVTGGAVDGTALDADYWWRNVRHPVAFAPAVRTAIDDGFDVLVEIGPHPVLSTYLRRLSTQDEEVAVVPVMRRQGDGPGEVATAVATLVAAGGDVDWARYFPRPGAVVDLPAYPWQRQEHWNGDPNWWAAPLDHPLLGSRLSTIAPTWEGPVDLALVPWLAEHRIADTVVMPAAGYVEMALAAGRLALETAVELDALHIPQPLVVPEELDAPPRRAQVSLSDEDGILRVASRGGSETTWQLHARGRVRPMLGQAPEPLDLDALRARLTGRLDAHEYYRRVVAAGLEHGPVFQVLDEGWLGPGEVLARYGARLRQTGYELDPVLLDGALQVAGSLAAEGGDETPHLPVSIGRVRRWRPMPERGFLHARLTGRSPVEIKADVLVLDEHGEVAARLDEVRLHRFRPDGGDPVERLVTVSRAADHLDEPAAPSPLPGSFDPATETGELLNLLRRDAQDTGNERYLLRGKELIAHFAATALAELCGEGELITIDRLLEAGMAAKYRGLARSLMGLAERHRLLESGRMVRPAAPAPLFQALMRDFPYRTGETVLIAQGGDHLADVLREQRSPVELFFGNPGMESVEHFFDQAPGCLVQNRLAAAAVRAVVAAWPADRPLRVLEVGAGTGGTTAAVLPELPADRAQYVFTDVSETFLSRAESRFADYGFVSYRRFDLEQDPHEQDFAEAAFDLVLASNVIHATRDVRATLHRLGGLISDGGHLLATELHDPDQTAVNFALFDGWWAFTDTDLRQDGPLLPFARWRELLADTGFTDIAGLGLAEESEDNDHSTILARRVRRAVPPAVASLPPGSPTTWVIAHEHAEDADFATTLADLLTAAGNSTATVVAAGSDWPPTAGELGLVLITGAGADGDPAAATELTLRRAEVLRRLATDPAAAGSFWLVTGSTHAVPGARPEASTVDAAVWGVARSLANEVPELAVRRISLDRGDDPAADARRLARELLAPGTEDEVVLSPGGRFLPRTLRCAPPVVRDLPCTLDLRDQGFAYRLAWVQAQPVEPGPGEVVISVRAAGLNYRDVLWANGVLPTEAMEGGGFGCGLGLECAGVVTAIGPGVSGVAVGQRVSATARQSFASHVLARASRCVPIPAGTSFAEAATMPVAFVTVSYALNVVARLLPGETVLVHGGAGGVGLAAIQYAHAVGARVIATAGTPAKRDFLRLLGVDHVLDSRGLEFAEQVMDLTEGRGVNVVLNSLSGEAMSRSLEVLAPGGRFIELGKRDLYENKPVLLRPFRNNLALCGVDVDQLDTEFPELADHAFAAVAEKIQSGEYRPLPHRCFPARRVGEAFHLLQHSRHIGKVVVTFDEPVPVESRPRGLALDPDATYLVTGGLGGFGAATALWLADRGARHLALVSRRGAEAPEARETLAALAERGASATAHSADVTDPAAMRAVLDAVSDMGHPLRGVVHAAMVLDDAPLRELTPERFRAAVEPKMRGALVLDELTRGSDLEFFLAFSSATALLGNVHQANYVAGNLFLEALARRRRCLGLPALAVSWGVIGDVGYVARSERTARSTAIFGARPISPAEAFTVLDEALGQDGDVVTAGRFSWDRLRDLLPTLDVPRLAAVLPPKRSPKGYGSLRRTLVTLGHEEARLLVEDAIAELIAGVLRTTPDQIDRHRKLDQLGMDSLMGAELFARIRSELGCEVPVMQVLAAAGISDLAGRVVTRLKLAAAQDEAGAP</sequence>
<dbReference type="InterPro" id="IPR020806">
    <property type="entry name" value="PKS_PP-bd"/>
</dbReference>
<dbReference type="InterPro" id="IPR013217">
    <property type="entry name" value="Methyltransf_12"/>
</dbReference>
<dbReference type="Gene3D" id="3.40.366.10">
    <property type="entry name" value="Malonyl-Coenzyme A Acyl Carrier Protein, domain 2"/>
    <property type="match status" value="1"/>
</dbReference>
<dbReference type="RefSeq" id="WP_377852858.1">
    <property type="nucleotide sequence ID" value="NZ_JBHLZU010000014.1"/>
</dbReference>
<dbReference type="SMART" id="SM00822">
    <property type="entry name" value="PKS_KR"/>
    <property type="match status" value="1"/>
</dbReference>
<dbReference type="SMART" id="SM00825">
    <property type="entry name" value="PKS_KS"/>
    <property type="match status" value="1"/>
</dbReference>
<dbReference type="Pfam" id="PF08659">
    <property type="entry name" value="KR"/>
    <property type="match status" value="1"/>
</dbReference>
<keyword evidence="1" id="KW-0596">Phosphopantetheine</keyword>
<dbReference type="InterPro" id="IPR049552">
    <property type="entry name" value="PKS_DH_N"/>
</dbReference>
<dbReference type="SUPFAM" id="SSF50129">
    <property type="entry name" value="GroES-like"/>
    <property type="match status" value="1"/>
</dbReference>
<dbReference type="InterPro" id="IPR050091">
    <property type="entry name" value="PKS_NRPS_Biosynth_Enz"/>
</dbReference>
<dbReference type="InterPro" id="IPR032821">
    <property type="entry name" value="PKS_assoc"/>
</dbReference>
<name>A0ABV5ZZX6_9PSEU</name>
<dbReference type="SUPFAM" id="SSF53335">
    <property type="entry name" value="S-adenosyl-L-methionine-dependent methyltransferases"/>
    <property type="match status" value="1"/>
</dbReference>
<dbReference type="EMBL" id="JBHLZU010000014">
    <property type="protein sequence ID" value="MFB9905554.1"/>
    <property type="molecule type" value="Genomic_DNA"/>
</dbReference>
<accession>A0ABV5ZZX6</accession>
<dbReference type="InterPro" id="IPR049551">
    <property type="entry name" value="PKS_DH_C"/>
</dbReference>
<dbReference type="InterPro" id="IPR016035">
    <property type="entry name" value="Acyl_Trfase/lysoPLipase"/>
</dbReference>
<dbReference type="PROSITE" id="PS50075">
    <property type="entry name" value="CARRIER"/>
    <property type="match status" value="1"/>
</dbReference>
<feature type="domain" description="PKS/mFAS DH" evidence="10">
    <location>
        <begin position="892"/>
        <end position="1165"/>
    </location>
</feature>
<dbReference type="SMART" id="SM00829">
    <property type="entry name" value="PKS_ER"/>
    <property type="match status" value="1"/>
</dbReference>
<dbReference type="InterPro" id="IPR018201">
    <property type="entry name" value="Ketoacyl_synth_AS"/>
</dbReference>
<evidence type="ECO:0000259" key="8">
    <source>
        <dbReference type="PROSITE" id="PS50075"/>
    </source>
</evidence>
<dbReference type="InterPro" id="IPR057326">
    <property type="entry name" value="KR_dom"/>
</dbReference>
<dbReference type="InterPro" id="IPR013149">
    <property type="entry name" value="ADH-like_C"/>
</dbReference>
<dbReference type="Gene3D" id="3.40.47.10">
    <property type="match status" value="1"/>
</dbReference>
<organism evidence="11 12">
    <name type="scientific">Allokutzneria oryzae</name>
    <dbReference type="NCBI Taxonomy" id="1378989"/>
    <lineage>
        <taxon>Bacteria</taxon>
        <taxon>Bacillati</taxon>
        <taxon>Actinomycetota</taxon>
        <taxon>Actinomycetes</taxon>
        <taxon>Pseudonocardiales</taxon>
        <taxon>Pseudonocardiaceae</taxon>
        <taxon>Allokutzneria</taxon>
    </lineage>
</organism>
<feature type="region of interest" description="N-terminal hotdog fold" evidence="7">
    <location>
        <begin position="892"/>
        <end position="1012"/>
    </location>
</feature>
<dbReference type="Pfam" id="PF08242">
    <property type="entry name" value="Methyltransf_12"/>
    <property type="match status" value="1"/>
</dbReference>
<evidence type="ECO:0000313" key="12">
    <source>
        <dbReference type="Proteomes" id="UP001589693"/>
    </source>
</evidence>
<dbReference type="InterPro" id="IPR009081">
    <property type="entry name" value="PP-bd_ACP"/>
</dbReference>
<keyword evidence="2" id="KW-0597">Phosphoprotein</keyword>
<evidence type="ECO:0000256" key="1">
    <source>
        <dbReference type="ARBA" id="ARBA00022450"/>
    </source>
</evidence>
<dbReference type="InterPro" id="IPR042104">
    <property type="entry name" value="PKS_dehydratase_sf"/>
</dbReference>
<dbReference type="InterPro" id="IPR016036">
    <property type="entry name" value="Malonyl_transacylase_ACP-bd"/>
</dbReference>
<keyword evidence="3" id="KW-0808">Transferase</keyword>
<evidence type="ECO:0000256" key="4">
    <source>
        <dbReference type="ARBA" id="ARBA00022857"/>
    </source>
</evidence>
<dbReference type="PROSITE" id="PS52004">
    <property type="entry name" value="KS3_2"/>
    <property type="match status" value="1"/>
</dbReference>
<dbReference type="Pfam" id="PF00698">
    <property type="entry name" value="Acyl_transf_1"/>
    <property type="match status" value="1"/>
</dbReference>
<evidence type="ECO:0000256" key="5">
    <source>
        <dbReference type="ARBA" id="ARBA00023268"/>
    </source>
</evidence>
<dbReference type="Gene3D" id="1.10.1200.10">
    <property type="entry name" value="ACP-like"/>
    <property type="match status" value="1"/>
</dbReference>
<dbReference type="Pfam" id="PF08240">
    <property type="entry name" value="ADH_N"/>
    <property type="match status" value="1"/>
</dbReference>
<comment type="caution">
    <text evidence="11">The sequence shown here is derived from an EMBL/GenBank/DDBJ whole genome shotgun (WGS) entry which is preliminary data.</text>
</comment>
<dbReference type="Gene3D" id="3.30.70.3290">
    <property type="match status" value="1"/>
</dbReference>
<dbReference type="PROSITE" id="PS00606">
    <property type="entry name" value="KS3_1"/>
    <property type="match status" value="1"/>
</dbReference>
<protein>
    <submittedName>
        <fullName evidence="11">SDR family NAD(P)-dependent oxidoreductase</fullName>
    </submittedName>
</protein>
<keyword evidence="5" id="KW-0511">Multifunctional enzyme</keyword>
<dbReference type="InterPro" id="IPR036736">
    <property type="entry name" value="ACP-like_sf"/>
</dbReference>
<dbReference type="InterPro" id="IPR036291">
    <property type="entry name" value="NAD(P)-bd_dom_sf"/>
</dbReference>
<feature type="region of interest" description="C-terminal hotdog fold" evidence="7">
    <location>
        <begin position="1026"/>
        <end position="1165"/>
    </location>
</feature>
<dbReference type="InterPro" id="IPR020843">
    <property type="entry name" value="ER"/>
</dbReference>
<keyword evidence="12" id="KW-1185">Reference proteome</keyword>
<dbReference type="InterPro" id="IPR016039">
    <property type="entry name" value="Thiolase-like"/>
</dbReference>
<dbReference type="Pfam" id="PF00109">
    <property type="entry name" value="ketoacyl-synt"/>
    <property type="match status" value="1"/>
</dbReference>
<dbReference type="InterPro" id="IPR001227">
    <property type="entry name" value="Ac_transferase_dom_sf"/>
</dbReference>
<dbReference type="InterPro" id="IPR013968">
    <property type="entry name" value="PKS_KR"/>
</dbReference>
<evidence type="ECO:0000256" key="2">
    <source>
        <dbReference type="ARBA" id="ARBA00022553"/>
    </source>
</evidence>
<evidence type="ECO:0000313" key="11">
    <source>
        <dbReference type="EMBL" id="MFB9905554.1"/>
    </source>
</evidence>
<gene>
    <name evidence="11" type="ORF">ACFFQA_16600</name>
</gene>
<dbReference type="PANTHER" id="PTHR43775">
    <property type="entry name" value="FATTY ACID SYNTHASE"/>
    <property type="match status" value="1"/>
</dbReference>
<dbReference type="PROSITE" id="PS52019">
    <property type="entry name" value="PKS_MFAS_DH"/>
    <property type="match status" value="1"/>
</dbReference>
<dbReference type="Pfam" id="PF00107">
    <property type="entry name" value="ADH_zinc_N"/>
    <property type="match status" value="1"/>
</dbReference>
<dbReference type="InterPro" id="IPR014043">
    <property type="entry name" value="Acyl_transferase_dom"/>
</dbReference>
<dbReference type="SUPFAM" id="SSF55048">
    <property type="entry name" value="Probable ACP-binding domain of malonyl-CoA ACP transacylase"/>
    <property type="match status" value="1"/>
</dbReference>
<dbReference type="InterPro" id="IPR011032">
    <property type="entry name" value="GroES-like_sf"/>
</dbReference>
<dbReference type="InterPro" id="IPR029063">
    <property type="entry name" value="SAM-dependent_MTases_sf"/>
</dbReference>
<evidence type="ECO:0000256" key="6">
    <source>
        <dbReference type="ARBA" id="ARBA00023315"/>
    </source>
</evidence>
<dbReference type="SMART" id="SM00823">
    <property type="entry name" value="PKS_PP"/>
    <property type="match status" value="1"/>
</dbReference>
<reference evidence="11 12" key="1">
    <citation type="submission" date="2024-09" db="EMBL/GenBank/DDBJ databases">
        <authorList>
            <person name="Sun Q."/>
            <person name="Mori K."/>
        </authorList>
    </citation>
    <scope>NUCLEOTIDE SEQUENCE [LARGE SCALE GENOMIC DNA]</scope>
    <source>
        <strain evidence="11 12">TBRC 7907</strain>
    </source>
</reference>
<dbReference type="InterPro" id="IPR014030">
    <property type="entry name" value="Ketoacyl_synth_N"/>
</dbReference>
<dbReference type="SUPFAM" id="SSF51735">
    <property type="entry name" value="NAD(P)-binding Rossmann-fold domains"/>
    <property type="match status" value="3"/>
</dbReference>
<dbReference type="SMART" id="SM00826">
    <property type="entry name" value="PKS_DH"/>
    <property type="match status" value="1"/>
</dbReference>
<feature type="domain" description="Carrier" evidence="8">
    <location>
        <begin position="2363"/>
        <end position="2440"/>
    </location>
</feature>
<dbReference type="PANTHER" id="PTHR43775:SF37">
    <property type="entry name" value="SI:DKEY-61P9.11"/>
    <property type="match status" value="1"/>
</dbReference>
<dbReference type="Pfam" id="PF00550">
    <property type="entry name" value="PP-binding"/>
    <property type="match status" value="1"/>
</dbReference>
<dbReference type="CDD" id="cd05195">
    <property type="entry name" value="enoyl_red"/>
    <property type="match status" value="1"/>
</dbReference>
<dbReference type="InterPro" id="IPR013154">
    <property type="entry name" value="ADH-like_N"/>
</dbReference>
<dbReference type="Gene3D" id="3.10.129.110">
    <property type="entry name" value="Polyketide synthase dehydratase"/>
    <property type="match status" value="1"/>
</dbReference>
<dbReference type="Pfam" id="PF21089">
    <property type="entry name" value="PKS_DH_N"/>
    <property type="match status" value="1"/>
</dbReference>
<dbReference type="CDD" id="cd00833">
    <property type="entry name" value="PKS"/>
    <property type="match status" value="1"/>
</dbReference>
<dbReference type="SMART" id="SM00827">
    <property type="entry name" value="PKS_AT"/>
    <property type="match status" value="1"/>
</dbReference>
<dbReference type="Gene3D" id="3.40.50.720">
    <property type="entry name" value="NAD(P)-binding Rossmann-like Domain"/>
    <property type="match status" value="3"/>
</dbReference>
<dbReference type="Proteomes" id="UP001589693">
    <property type="component" value="Unassembled WGS sequence"/>
</dbReference>
<dbReference type="Pfam" id="PF02801">
    <property type="entry name" value="Ketoacyl-synt_C"/>
    <property type="match status" value="1"/>
</dbReference>
<evidence type="ECO:0000256" key="7">
    <source>
        <dbReference type="PROSITE-ProRule" id="PRU01363"/>
    </source>
</evidence>
<dbReference type="SUPFAM" id="SSF53901">
    <property type="entry name" value="Thiolase-like"/>
    <property type="match status" value="1"/>
</dbReference>
<keyword evidence="4" id="KW-0521">NADP</keyword>
<dbReference type="Pfam" id="PF14765">
    <property type="entry name" value="PS-DH"/>
    <property type="match status" value="1"/>
</dbReference>
<dbReference type="InterPro" id="IPR014031">
    <property type="entry name" value="Ketoacyl_synth_C"/>
</dbReference>